<accession>A0A8D9DZG0</accession>
<dbReference type="EMBL" id="HBUF01390519">
    <property type="protein sequence ID" value="CAG6733664.1"/>
    <property type="molecule type" value="Transcribed_RNA"/>
</dbReference>
<sequence length="111" mass="12592">MISTLCYIPNTIFYSSGRYAPWSTSTLCYIPGLLLNQCLLSSCCCLVSPTVKCVASPSVGFKRSHRMSWSTISLSWYRRSRARRTRRTLWPSFCSSERSCHRGSRITCTGC</sequence>
<organism evidence="1">
    <name type="scientific">Cacopsylla melanoneura</name>
    <dbReference type="NCBI Taxonomy" id="428564"/>
    <lineage>
        <taxon>Eukaryota</taxon>
        <taxon>Metazoa</taxon>
        <taxon>Ecdysozoa</taxon>
        <taxon>Arthropoda</taxon>
        <taxon>Hexapoda</taxon>
        <taxon>Insecta</taxon>
        <taxon>Pterygota</taxon>
        <taxon>Neoptera</taxon>
        <taxon>Paraneoptera</taxon>
        <taxon>Hemiptera</taxon>
        <taxon>Sternorrhyncha</taxon>
        <taxon>Psylloidea</taxon>
        <taxon>Psyllidae</taxon>
        <taxon>Psyllinae</taxon>
        <taxon>Cacopsylla</taxon>
    </lineage>
</organism>
<dbReference type="AlphaFoldDB" id="A0A8D9DZG0"/>
<evidence type="ECO:0000313" key="1">
    <source>
        <dbReference type="EMBL" id="CAG6733664.1"/>
    </source>
</evidence>
<reference evidence="1" key="1">
    <citation type="submission" date="2021-05" db="EMBL/GenBank/DDBJ databases">
        <authorList>
            <person name="Alioto T."/>
            <person name="Alioto T."/>
            <person name="Gomez Garrido J."/>
        </authorList>
    </citation>
    <scope>NUCLEOTIDE SEQUENCE</scope>
</reference>
<proteinExistence type="predicted"/>
<protein>
    <submittedName>
        <fullName evidence="1">Uncharacterized protein</fullName>
    </submittedName>
</protein>
<name>A0A8D9DZG0_9HEMI</name>